<gene>
    <name evidence="1" type="ORF">METZ01_LOCUS447250</name>
</gene>
<evidence type="ECO:0000313" key="1">
    <source>
        <dbReference type="EMBL" id="SVD94396.1"/>
    </source>
</evidence>
<feature type="non-terminal residue" evidence="1">
    <location>
        <position position="1"/>
    </location>
</feature>
<sequence>GSRFVEDIFMAEQSGSIVAIYADDTAMVNSGDYDANNDDVWIASKDAMPPLDHVVTFTLKFPQKKVPSKD</sequence>
<reference evidence="1" key="1">
    <citation type="submission" date="2018-05" db="EMBL/GenBank/DDBJ databases">
        <authorList>
            <person name="Lanie J.A."/>
            <person name="Ng W.-L."/>
            <person name="Kazmierczak K.M."/>
            <person name="Andrzejewski T.M."/>
            <person name="Davidsen T.M."/>
            <person name="Wayne K.J."/>
            <person name="Tettelin H."/>
            <person name="Glass J.I."/>
            <person name="Rusch D."/>
            <person name="Podicherti R."/>
            <person name="Tsui H.-C.T."/>
            <person name="Winkler M.E."/>
        </authorList>
    </citation>
    <scope>NUCLEOTIDE SEQUENCE</scope>
</reference>
<name>A0A382ZFU7_9ZZZZ</name>
<protein>
    <submittedName>
        <fullName evidence="1">Uncharacterized protein</fullName>
    </submittedName>
</protein>
<dbReference type="AlphaFoldDB" id="A0A382ZFU7"/>
<dbReference type="EMBL" id="UINC01183576">
    <property type="protein sequence ID" value="SVD94396.1"/>
    <property type="molecule type" value="Genomic_DNA"/>
</dbReference>
<accession>A0A382ZFU7</accession>
<organism evidence="1">
    <name type="scientific">marine metagenome</name>
    <dbReference type="NCBI Taxonomy" id="408172"/>
    <lineage>
        <taxon>unclassified sequences</taxon>
        <taxon>metagenomes</taxon>
        <taxon>ecological metagenomes</taxon>
    </lineage>
</organism>
<proteinExistence type="predicted"/>